<reference evidence="7 8" key="1">
    <citation type="submission" date="2017-03" db="EMBL/GenBank/DDBJ databases">
        <title>Genome Survey of Euroglyphus maynei.</title>
        <authorList>
            <person name="Arlian L.G."/>
            <person name="Morgan M.S."/>
            <person name="Rider S.D."/>
        </authorList>
    </citation>
    <scope>NUCLEOTIDE SEQUENCE [LARGE SCALE GENOMIC DNA]</scope>
    <source>
        <strain evidence="7">Arlian Lab</strain>
        <tissue evidence="7">Whole body</tissue>
    </source>
</reference>
<dbReference type="CDD" id="cd11304">
    <property type="entry name" value="Cadherin_repeat"/>
    <property type="match status" value="2"/>
</dbReference>
<dbReference type="SUPFAM" id="SSF49313">
    <property type="entry name" value="Cadherin-like"/>
    <property type="match status" value="2"/>
</dbReference>
<evidence type="ECO:0000259" key="6">
    <source>
        <dbReference type="PROSITE" id="PS50268"/>
    </source>
</evidence>
<dbReference type="SMART" id="SM00112">
    <property type="entry name" value="CA"/>
    <property type="match status" value="2"/>
</dbReference>
<dbReference type="GO" id="GO:0005509">
    <property type="term" value="F:calcium ion binding"/>
    <property type="evidence" value="ECO:0007669"/>
    <property type="project" value="UniProtKB-UniRule"/>
</dbReference>
<feature type="non-terminal residue" evidence="7">
    <location>
        <position position="1"/>
    </location>
</feature>
<dbReference type="Proteomes" id="UP000194236">
    <property type="component" value="Unassembled WGS sequence"/>
</dbReference>
<evidence type="ECO:0000256" key="4">
    <source>
        <dbReference type="ARBA" id="ARBA00023136"/>
    </source>
</evidence>
<dbReference type="PROSITE" id="PS50268">
    <property type="entry name" value="CADHERIN_2"/>
    <property type="match status" value="2"/>
</dbReference>
<dbReference type="GO" id="GO:0016477">
    <property type="term" value="P:cell migration"/>
    <property type="evidence" value="ECO:0007669"/>
    <property type="project" value="TreeGrafter"/>
</dbReference>
<dbReference type="AlphaFoldDB" id="A0A1Y3AMH9"/>
<accession>A0A1Y3AMH9</accession>
<comment type="subcellular location">
    <subcellularLocation>
        <location evidence="1">Membrane</location>
    </subcellularLocation>
</comment>
<dbReference type="InterPro" id="IPR002126">
    <property type="entry name" value="Cadherin-like_dom"/>
</dbReference>
<name>A0A1Y3AMH9_EURMA</name>
<proteinExistence type="predicted"/>
<dbReference type="PANTHER" id="PTHR24027">
    <property type="entry name" value="CADHERIN-23"/>
    <property type="match status" value="1"/>
</dbReference>
<protein>
    <recommendedName>
        <fullName evidence="6">Cadherin domain-containing protein</fullName>
    </recommendedName>
</protein>
<gene>
    <name evidence="7" type="ORF">BLA29_008547</name>
</gene>
<dbReference type="GO" id="GO:0031175">
    <property type="term" value="P:neuron projection development"/>
    <property type="evidence" value="ECO:0007669"/>
    <property type="project" value="TreeGrafter"/>
</dbReference>
<keyword evidence="4" id="KW-0472">Membrane</keyword>
<dbReference type="PRINTS" id="PR00205">
    <property type="entry name" value="CADHERIN"/>
</dbReference>
<evidence type="ECO:0000256" key="1">
    <source>
        <dbReference type="ARBA" id="ARBA00004370"/>
    </source>
</evidence>
<comment type="caution">
    <text evidence="7">The sequence shown here is derived from an EMBL/GenBank/DDBJ whole genome shotgun (WGS) entry which is preliminary data.</text>
</comment>
<dbReference type="PANTHER" id="PTHR24027:SF438">
    <property type="entry name" value="CADHERIN 23"/>
    <property type="match status" value="1"/>
</dbReference>
<organism evidence="7 8">
    <name type="scientific">Euroglyphus maynei</name>
    <name type="common">Mayne's house dust mite</name>
    <dbReference type="NCBI Taxonomy" id="6958"/>
    <lineage>
        <taxon>Eukaryota</taxon>
        <taxon>Metazoa</taxon>
        <taxon>Ecdysozoa</taxon>
        <taxon>Arthropoda</taxon>
        <taxon>Chelicerata</taxon>
        <taxon>Arachnida</taxon>
        <taxon>Acari</taxon>
        <taxon>Acariformes</taxon>
        <taxon>Sarcoptiformes</taxon>
        <taxon>Astigmata</taxon>
        <taxon>Psoroptidia</taxon>
        <taxon>Analgoidea</taxon>
        <taxon>Pyroglyphidae</taxon>
        <taxon>Pyroglyphinae</taxon>
        <taxon>Euroglyphus</taxon>
    </lineage>
</organism>
<evidence type="ECO:0000313" key="8">
    <source>
        <dbReference type="Proteomes" id="UP000194236"/>
    </source>
</evidence>
<dbReference type="InterPro" id="IPR039808">
    <property type="entry name" value="Cadherin"/>
</dbReference>
<dbReference type="Gene3D" id="2.60.40.60">
    <property type="entry name" value="Cadherins"/>
    <property type="match status" value="2"/>
</dbReference>
<evidence type="ECO:0000313" key="7">
    <source>
        <dbReference type="EMBL" id="OTF69148.1"/>
    </source>
</evidence>
<dbReference type="EMBL" id="MUJZ01072002">
    <property type="protein sequence ID" value="OTF69148.1"/>
    <property type="molecule type" value="Genomic_DNA"/>
</dbReference>
<dbReference type="GO" id="GO:0007156">
    <property type="term" value="P:homophilic cell adhesion via plasma membrane adhesion molecules"/>
    <property type="evidence" value="ECO:0007669"/>
    <property type="project" value="InterPro"/>
</dbReference>
<keyword evidence="3 5" id="KW-0106">Calcium</keyword>
<dbReference type="Pfam" id="PF00028">
    <property type="entry name" value="Cadherin"/>
    <property type="match status" value="1"/>
</dbReference>
<dbReference type="OrthoDB" id="6497475at2759"/>
<evidence type="ECO:0000256" key="5">
    <source>
        <dbReference type="PROSITE-ProRule" id="PRU00043"/>
    </source>
</evidence>
<evidence type="ECO:0000256" key="2">
    <source>
        <dbReference type="ARBA" id="ARBA00022737"/>
    </source>
</evidence>
<evidence type="ECO:0000256" key="3">
    <source>
        <dbReference type="ARBA" id="ARBA00022837"/>
    </source>
</evidence>
<dbReference type="GO" id="GO:0016342">
    <property type="term" value="C:catenin complex"/>
    <property type="evidence" value="ECO:0007669"/>
    <property type="project" value="TreeGrafter"/>
</dbReference>
<keyword evidence="2" id="KW-0677">Repeat</keyword>
<sequence length="238" mass="28219">ITLTNDDNTNIIDHEHFIRYFLTPSIDDDNDLIERQQFNYMDYFKINHTNGEIYVLKPLDYDYPNGRPTYTFNAYSENIQTKQILAHAKIIIHLNNINDNQPFFTENIYYANITENNLPNISIIQVNAIDYDNYYDDGDEQLKYSIIENHLDENGRKIFQINSDNGWIWANVCCLDREQTSNYTIIVSAIDTDGFMVSIFSVFDIPPHHFIVVIKIDVVVFRKNFFRKFIIISHQYRM</sequence>
<keyword evidence="8" id="KW-1185">Reference proteome</keyword>
<dbReference type="InterPro" id="IPR015919">
    <property type="entry name" value="Cadherin-like_sf"/>
</dbReference>
<feature type="domain" description="Cadherin" evidence="6">
    <location>
        <begin position="1"/>
        <end position="104"/>
    </location>
</feature>
<dbReference type="GO" id="GO:0045296">
    <property type="term" value="F:cadherin binding"/>
    <property type="evidence" value="ECO:0007669"/>
    <property type="project" value="TreeGrafter"/>
</dbReference>
<dbReference type="GO" id="GO:0008013">
    <property type="term" value="F:beta-catenin binding"/>
    <property type="evidence" value="ECO:0007669"/>
    <property type="project" value="TreeGrafter"/>
</dbReference>
<feature type="domain" description="Cadherin" evidence="6">
    <location>
        <begin position="105"/>
        <end position="229"/>
    </location>
</feature>